<dbReference type="SUPFAM" id="SSF53448">
    <property type="entry name" value="Nucleotide-diphospho-sugar transferases"/>
    <property type="match status" value="1"/>
</dbReference>
<dbReference type="Pfam" id="PF05711">
    <property type="entry name" value="TylF"/>
    <property type="match status" value="1"/>
</dbReference>
<accession>A0A6C0B0Y3</accession>
<dbReference type="EMBL" id="MN739042">
    <property type="protein sequence ID" value="QHS85179.1"/>
    <property type="molecule type" value="Genomic_DNA"/>
</dbReference>
<dbReference type="AlphaFoldDB" id="A0A6C0B0Y3"/>
<feature type="transmembrane region" description="Helical" evidence="1">
    <location>
        <begin position="12"/>
        <end position="32"/>
    </location>
</feature>
<evidence type="ECO:0000313" key="2">
    <source>
        <dbReference type="EMBL" id="QHS85179.1"/>
    </source>
</evidence>
<dbReference type="Gene3D" id="3.90.550.10">
    <property type="entry name" value="Spore Coat Polysaccharide Biosynthesis Protein SpsA, Chain A"/>
    <property type="match status" value="1"/>
</dbReference>
<evidence type="ECO:0008006" key="3">
    <source>
        <dbReference type="Google" id="ProtNLM"/>
    </source>
</evidence>
<keyword evidence="1" id="KW-0472">Membrane</keyword>
<reference evidence="2" key="1">
    <citation type="journal article" date="2020" name="Nature">
        <title>Giant virus diversity and host interactions through global metagenomics.</title>
        <authorList>
            <person name="Schulz F."/>
            <person name="Roux S."/>
            <person name="Paez-Espino D."/>
            <person name="Jungbluth S."/>
            <person name="Walsh D.A."/>
            <person name="Denef V.J."/>
            <person name="McMahon K.D."/>
            <person name="Konstantinidis K.T."/>
            <person name="Eloe-Fadrosh E.A."/>
            <person name="Kyrpides N.C."/>
            <person name="Woyke T."/>
        </authorList>
    </citation>
    <scope>NUCLEOTIDE SEQUENCE</scope>
    <source>
        <strain evidence="2">GVMAG-M-3300009182-78</strain>
    </source>
</reference>
<dbReference type="Gene3D" id="3.40.50.150">
    <property type="entry name" value="Vaccinia Virus protein VP39"/>
    <property type="match status" value="1"/>
</dbReference>
<dbReference type="PANTHER" id="PTHR40036:SF1">
    <property type="entry name" value="MACROCIN O-METHYLTRANSFERASE"/>
    <property type="match status" value="1"/>
</dbReference>
<dbReference type="SUPFAM" id="SSF53335">
    <property type="entry name" value="S-adenosyl-L-methionine-dependent methyltransferases"/>
    <property type="match status" value="1"/>
</dbReference>
<protein>
    <recommendedName>
        <fullName evidence="3">Macrocin O-methyltransferase</fullName>
    </recommendedName>
</protein>
<name>A0A6C0B0Y3_9ZZZZ</name>
<proteinExistence type="predicted"/>
<dbReference type="InterPro" id="IPR029063">
    <property type="entry name" value="SAM-dependent_MTases_sf"/>
</dbReference>
<sequence>MVLILSGHHKHMLNLYIYIYIYMNCIFCHVFNEKKYLDVFFLLLESIFTYGNLDEKTFILVYTSTSFMNIIKLSNLFNDEKIKFEINDTCDIIENSYKAVLNFFKLQSSNNYKKILYLDTNILVKDDINKVFKICEEDILYVLEDGNINDSNNYWGEILFGNEIDNYNDKSAFTCGILLFNNCEKIVDLFDKINDNIIKTPYNFLCHEQPYIIYNAFKYNLYNNKILMSFAVKNNLDIQSDKVLHYFPEEPGIYLHKIYNMSIFLNGLYNLFMEKNLSNCLTFVSRERLENLYIQCRKFINTNYSFVECGVGIGGCLATMKFASGNNNKIIGLDSFEGMPNITKEDIGDYNKTCPITNSCKPGANLSGGIDNVYITFNILNLNMNNVTLLKGFFHDTLQNQENINNIGKIAVLRLDSDWYESTKICLEKLYNNVIEGGVIIIDDYGHFVGAKTATDEFREQNNIKSPLIQTDYTEHYWIKNTNCK</sequence>
<dbReference type="PANTHER" id="PTHR40036">
    <property type="entry name" value="MACROCIN O-METHYLTRANSFERASE"/>
    <property type="match status" value="1"/>
</dbReference>
<evidence type="ECO:0000256" key="1">
    <source>
        <dbReference type="SAM" id="Phobius"/>
    </source>
</evidence>
<keyword evidence="1" id="KW-0812">Transmembrane</keyword>
<dbReference type="InterPro" id="IPR008884">
    <property type="entry name" value="TylF_MeTrfase"/>
</dbReference>
<organism evidence="2">
    <name type="scientific">viral metagenome</name>
    <dbReference type="NCBI Taxonomy" id="1070528"/>
    <lineage>
        <taxon>unclassified sequences</taxon>
        <taxon>metagenomes</taxon>
        <taxon>organismal metagenomes</taxon>
    </lineage>
</organism>
<dbReference type="InterPro" id="IPR029044">
    <property type="entry name" value="Nucleotide-diphossugar_trans"/>
</dbReference>
<keyword evidence="1" id="KW-1133">Transmembrane helix</keyword>